<dbReference type="EMBL" id="AAYA01000014">
    <property type="protein sequence ID" value="EBA06545.1"/>
    <property type="molecule type" value="Genomic_DNA"/>
</dbReference>
<reference evidence="1 2" key="1">
    <citation type="submission" date="2006-06" db="EMBL/GenBank/DDBJ databases">
        <authorList>
            <person name="Moran M.A."/>
            <person name="Ferriera S."/>
            <person name="Johnson J."/>
            <person name="Kravitz S."/>
            <person name="Beeson K."/>
            <person name="Sutton G."/>
            <person name="Rogers Y.-H."/>
            <person name="Friedman R."/>
            <person name="Frazier M."/>
            <person name="Venter J.C."/>
        </authorList>
    </citation>
    <scope>NUCLEOTIDE SEQUENCE [LARGE SCALE GENOMIC DNA]</scope>
    <source>
        <strain evidence="1 2">E-37</strain>
    </source>
</reference>
<organism evidence="1 2">
    <name type="scientific">Sagittula stellata (strain ATCC 700073 / DSM 11524 / E-37)</name>
    <dbReference type="NCBI Taxonomy" id="388399"/>
    <lineage>
        <taxon>Bacteria</taxon>
        <taxon>Pseudomonadati</taxon>
        <taxon>Pseudomonadota</taxon>
        <taxon>Alphaproteobacteria</taxon>
        <taxon>Rhodobacterales</taxon>
        <taxon>Roseobacteraceae</taxon>
        <taxon>Sagittula</taxon>
    </lineage>
</organism>
<comment type="caution">
    <text evidence="1">The sequence shown here is derived from an EMBL/GenBank/DDBJ whole genome shotgun (WGS) entry which is preliminary data.</text>
</comment>
<sequence>MSIPGSGYDLEEVAVEGSLTDVADQASYSHAVDVTGRRVTIRTLRTENTKGIHIGSSGVYCVIDTLIMEGVYGQAIWAEAQYPAIGWLDISHASYTDPGGSWFDHVIRCTGSYARIGTVGGAC</sequence>
<proteinExistence type="predicted"/>
<evidence type="ECO:0000313" key="1">
    <source>
        <dbReference type="EMBL" id="EBA06545.1"/>
    </source>
</evidence>
<gene>
    <name evidence="1" type="ORF">SSE37_09828</name>
</gene>
<evidence type="ECO:0000313" key="2">
    <source>
        <dbReference type="Proteomes" id="UP000005713"/>
    </source>
</evidence>
<keyword evidence="2" id="KW-1185">Reference proteome</keyword>
<name>A3K866_SAGS3</name>
<protein>
    <submittedName>
        <fullName evidence="1">Uncharacterized protein</fullName>
    </submittedName>
</protein>
<dbReference type="AlphaFoldDB" id="A3K866"/>
<dbReference type="Proteomes" id="UP000005713">
    <property type="component" value="Unassembled WGS sequence"/>
</dbReference>
<accession>A3K866</accession>